<evidence type="ECO:0000259" key="2">
    <source>
        <dbReference type="SMART" id="SM00827"/>
    </source>
</evidence>
<organism evidence="3 4">
    <name type="scientific">Phytoactinopolyspora halophila</name>
    <dbReference type="NCBI Taxonomy" id="1981511"/>
    <lineage>
        <taxon>Bacteria</taxon>
        <taxon>Bacillati</taxon>
        <taxon>Actinomycetota</taxon>
        <taxon>Actinomycetes</taxon>
        <taxon>Jiangellales</taxon>
        <taxon>Jiangellaceae</taxon>
        <taxon>Phytoactinopolyspora</taxon>
    </lineage>
</organism>
<proteinExistence type="predicted"/>
<evidence type="ECO:0000313" key="3">
    <source>
        <dbReference type="EMBL" id="RAW10246.1"/>
    </source>
</evidence>
<dbReference type="EMBL" id="QMIG01000028">
    <property type="protein sequence ID" value="RAW10246.1"/>
    <property type="molecule type" value="Genomic_DNA"/>
</dbReference>
<feature type="domain" description="Malonyl-CoA:ACP transacylase (MAT)" evidence="2">
    <location>
        <begin position="22"/>
        <end position="313"/>
    </location>
</feature>
<sequence>MTDVLSGNMRSMTQISEESIFLFGGQGSQYFGMALSLYRENAEFRRSMDWLNSVCQSRHGISVIDYIYDERRGMSEPCDDLALSNAAIFMIEYALSDVLRKDGVIPSRLIGCSLGEFVAMAVAGHISAERVLDFVVELARSAERYLPPGGMLAVLGDPGLYNSLPELRENTEIASVSHDRHFIVAGGSGGLRRAAQALDDRDVIAVMLPVRFAFHSSAMDSLRDVVSEVADSMAYDEPASTVVSASTGGAITRFEPVDCWRTLRNPIAFTDAISSIPAAESYTYIDLTPSSTLATMMKSSHPEYVAYPIITPFGNELANLESIRSSLPRVSMNN</sequence>
<keyword evidence="4" id="KW-1185">Reference proteome</keyword>
<name>A0A329QD05_9ACTN</name>
<comment type="caution">
    <text evidence="3">The sequence shown here is derived from an EMBL/GenBank/DDBJ whole genome shotgun (WGS) entry which is preliminary data.</text>
</comment>
<dbReference type="OrthoDB" id="9778690at2"/>
<dbReference type="PANTHER" id="PTHR45681:SF6">
    <property type="entry name" value="POLYKETIDE SYNTHASE 37"/>
    <property type="match status" value="1"/>
</dbReference>
<dbReference type="GO" id="GO:0016740">
    <property type="term" value="F:transferase activity"/>
    <property type="evidence" value="ECO:0007669"/>
    <property type="project" value="UniProtKB-KW"/>
</dbReference>
<evidence type="ECO:0000313" key="4">
    <source>
        <dbReference type="Proteomes" id="UP000250462"/>
    </source>
</evidence>
<dbReference type="Pfam" id="PF00698">
    <property type="entry name" value="Acyl_transf_1"/>
    <property type="match status" value="1"/>
</dbReference>
<evidence type="ECO:0000256" key="1">
    <source>
        <dbReference type="ARBA" id="ARBA00022679"/>
    </source>
</evidence>
<dbReference type="InterPro" id="IPR016036">
    <property type="entry name" value="Malonyl_transacylase_ACP-bd"/>
</dbReference>
<dbReference type="InterPro" id="IPR014043">
    <property type="entry name" value="Acyl_transferase_dom"/>
</dbReference>
<dbReference type="InterPro" id="IPR001227">
    <property type="entry name" value="Ac_transferase_dom_sf"/>
</dbReference>
<dbReference type="SUPFAM" id="SSF55048">
    <property type="entry name" value="Probable ACP-binding domain of malonyl-CoA ACP transacylase"/>
    <property type="match status" value="1"/>
</dbReference>
<dbReference type="SUPFAM" id="SSF52151">
    <property type="entry name" value="FabD/lysophospholipase-like"/>
    <property type="match status" value="1"/>
</dbReference>
<accession>A0A329QD05</accession>
<dbReference type="PANTHER" id="PTHR45681">
    <property type="entry name" value="POLYKETIDE SYNTHASE 44-RELATED"/>
    <property type="match status" value="1"/>
</dbReference>
<gene>
    <name evidence="3" type="ORF">DPM12_19390</name>
</gene>
<reference evidence="3 4" key="1">
    <citation type="submission" date="2018-06" db="EMBL/GenBank/DDBJ databases">
        <title>Phytoactinopolyspora halophila sp. nov., a novel halophilic actinomycete isolated from a saline soil in China.</title>
        <authorList>
            <person name="Tang S.-K."/>
        </authorList>
    </citation>
    <scope>NUCLEOTIDE SEQUENCE [LARGE SCALE GENOMIC DNA]</scope>
    <source>
        <strain evidence="3 4">YIM 96934</strain>
    </source>
</reference>
<dbReference type="InterPro" id="IPR016035">
    <property type="entry name" value="Acyl_Trfase/lysoPLipase"/>
</dbReference>
<dbReference type="Gene3D" id="3.40.366.10">
    <property type="entry name" value="Malonyl-Coenzyme A Acyl Carrier Protein, domain 2"/>
    <property type="match status" value="1"/>
</dbReference>
<keyword evidence="1" id="KW-0808">Transferase</keyword>
<dbReference type="AlphaFoldDB" id="A0A329QD05"/>
<dbReference type="InterPro" id="IPR050444">
    <property type="entry name" value="Polyketide_Synthase"/>
</dbReference>
<protein>
    <recommendedName>
        <fullName evidence="2">Malonyl-CoA:ACP transacylase (MAT) domain-containing protein</fullName>
    </recommendedName>
</protein>
<dbReference type="Proteomes" id="UP000250462">
    <property type="component" value="Unassembled WGS sequence"/>
</dbReference>
<dbReference type="SMART" id="SM00827">
    <property type="entry name" value="PKS_AT"/>
    <property type="match status" value="1"/>
</dbReference>